<sequence length="43" mass="4548">MVLLTILDNITLPTLRTVPCSRLDAIASGGNPQDRAASLFPVP</sequence>
<dbReference type="EMBL" id="CP017708">
    <property type="protein sequence ID" value="WAN68599.1"/>
    <property type="molecule type" value="Genomic_DNA"/>
</dbReference>
<protein>
    <submittedName>
        <fullName evidence="1">Uncharacterized protein</fullName>
    </submittedName>
</protein>
<dbReference type="Proteomes" id="UP000176944">
    <property type="component" value="Chromosome"/>
</dbReference>
<accession>A0A9Q9UV98</accession>
<proteinExistence type="predicted"/>
<name>A0A9Q9UV98_MOOP1</name>
<dbReference type="AlphaFoldDB" id="A0A9Q9UV98"/>
<evidence type="ECO:0000313" key="1">
    <source>
        <dbReference type="EMBL" id="WAN68599.1"/>
    </source>
</evidence>
<reference evidence="1" key="1">
    <citation type="journal article" date="2017" name="Proc. Natl. Acad. Sci. U.S.A.">
        <title>Comparative genomics uncovers the prolific and distinctive metabolic potential of the cyanobacterial genus Moorea.</title>
        <authorList>
            <person name="Leao T."/>
            <person name="Castelao G."/>
            <person name="Korobeynikov A."/>
            <person name="Monroe E.A."/>
            <person name="Podell S."/>
            <person name="Glukhov E."/>
            <person name="Allen E.E."/>
            <person name="Gerwick W.H."/>
            <person name="Gerwick L."/>
        </authorList>
    </citation>
    <scope>NUCLEOTIDE SEQUENCE</scope>
    <source>
        <strain evidence="1">JHB</strain>
    </source>
</reference>
<reference evidence="1" key="2">
    <citation type="submission" date="2022-10" db="EMBL/GenBank/DDBJ databases">
        <authorList>
            <person name="Ngo T.-E."/>
        </authorList>
    </citation>
    <scope>NUCLEOTIDE SEQUENCE</scope>
    <source>
        <strain evidence="1">JHB</strain>
    </source>
</reference>
<organism evidence="1">
    <name type="scientific">Moorena producens (strain JHB)</name>
    <dbReference type="NCBI Taxonomy" id="1454205"/>
    <lineage>
        <taxon>Bacteria</taxon>
        <taxon>Bacillati</taxon>
        <taxon>Cyanobacteriota</taxon>
        <taxon>Cyanophyceae</taxon>
        <taxon>Coleofasciculales</taxon>
        <taxon>Coleofasciculaceae</taxon>
        <taxon>Moorena</taxon>
    </lineage>
</organism>
<gene>
    <name evidence="1" type="ORF">BJP36_40205</name>
</gene>